<dbReference type="Pfam" id="PF02082">
    <property type="entry name" value="Rrf2"/>
    <property type="match status" value="1"/>
</dbReference>
<name>A0ABM6W8Y6_9BACT</name>
<dbReference type="EMBL" id="CP029600">
    <property type="protein sequence ID" value="AWO00364.1"/>
    <property type="molecule type" value="Genomic_DNA"/>
</dbReference>
<dbReference type="Proteomes" id="UP000246099">
    <property type="component" value="Chromosome"/>
</dbReference>
<dbReference type="InterPro" id="IPR000944">
    <property type="entry name" value="Tscrpt_reg_Rrf2"/>
</dbReference>
<dbReference type="SUPFAM" id="SSF46785">
    <property type="entry name" value="Winged helix' DNA-binding domain"/>
    <property type="match status" value="1"/>
</dbReference>
<dbReference type="InterPro" id="IPR036388">
    <property type="entry name" value="WH-like_DNA-bd_sf"/>
</dbReference>
<reference evidence="1 2" key="1">
    <citation type="submission" date="2018-05" db="EMBL/GenBank/DDBJ databases">
        <title>Chitinophaga sp. nov., isolated from rhizosphere soil of Alhagi.</title>
        <authorList>
            <person name="Liu Y."/>
        </authorList>
    </citation>
    <scope>NUCLEOTIDE SEQUENCE [LARGE SCALE GENOMIC DNA]</scope>
    <source>
        <strain evidence="1 2">T22</strain>
    </source>
</reference>
<dbReference type="RefSeq" id="WP_119075712.1">
    <property type="nucleotide sequence ID" value="NZ_CP029600.1"/>
</dbReference>
<evidence type="ECO:0000313" key="2">
    <source>
        <dbReference type="Proteomes" id="UP000246099"/>
    </source>
</evidence>
<dbReference type="Gene3D" id="1.10.10.10">
    <property type="entry name" value="Winged helix-like DNA-binding domain superfamily/Winged helix DNA-binding domain"/>
    <property type="match status" value="1"/>
</dbReference>
<proteinExistence type="predicted"/>
<sequence>MLSNTCKTAIKAVIYLASKFESGENAGIKEIAEYIDASEHTVGKLLQTLVKQRVINSMKGPAGGFYVSKAQIKQPIIHIIEAIDGKQVFKECGLGLSKCSATRPCPIHNEYKEARTLLENLFSSKKIADLCGPVNCGIAYLIG</sequence>
<dbReference type="InterPro" id="IPR036390">
    <property type="entry name" value="WH_DNA-bd_sf"/>
</dbReference>
<organism evidence="1 2">
    <name type="scientific">Chitinophaga alhagiae</name>
    <dbReference type="NCBI Taxonomy" id="2203219"/>
    <lineage>
        <taxon>Bacteria</taxon>
        <taxon>Pseudomonadati</taxon>
        <taxon>Bacteroidota</taxon>
        <taxon>Chitinophagia</taxon>
        <taxon>Chitinophagales</taxon>
        <taxon>Chitinophagaceae</taxon>
        <taxon>Chitinophaga</taxon>
    </lineage>
</organism>
<dbReference type="PANTHER" id="PTHR33221">
    <property type="entry name" value="WINGED HELIX-TURN-HELIX TRANSCRIPTIONAL REGULATOR, RRF2 FAMILY"/>
    <property type="match status" value="1"/>
</dbReference>
<gene>
    <name evidence="1" type="ORF">DLD77_00895</name>
</gene>
<accession>A0ABM6W8Y6</accession>
<dbReference type="PROSITE" id="PS51197">
    <property type="entry name" value="HTH_RRF2_2"/>
    <property type="match status" value="1"/>
</dbReference>
<keyword evidence="2" id="KW-1185">Reference proteome</keyword>
<evidence type="ECO:0000313" key="1">
    <source>
        <dbReference type="EMBL" id="AWO00364.1"/>
    </source>
</evidence>
<protein>
    <submittedName>
        <fullName evidence="1">Transcriptional regulator</fullName>
    </submittedName>
</protein>
<dbReference type="PANTHER" id="PTHR33221:SF15">
    <property type="entry name" value="HTH-TYPE TRANSCRIPTIONAL REGULATOR YWGB-RELATED"/>
    <property type="match status" value="1"/>
</dbReference>